<evidence type="ECO:0000256" key="1">
    <source>
        <dbReference type="ARBA" id="ARBA00023002"/>
    </source>
</evidence>
<feature type="domain" description="Luciferase-like" evidence="2">
    <location>
        <begin position="9"/>
        <end position="291"/>
    </location>
</feature>
<evidence type="ECO:0000313" key="4">
    <source>
        <dbReference type="Proteomes" id="UP000295444"/>
    </source>
</evidence>
<dbReference type="PANTHER" id="PTHR43244">
    <property type="match status" value="1"/>
</dbReference>
<keyword evidence="1" id="KW-0560">Oxidoreductase</keyword>
<dbReference type="InterPro" id="IPR011251">
    <property type="entry name" value="Luciferase-like_dom"/>
</dbReference>
<dbReference type="EMBL" id="SNXZ01000011">
    <property type="protein sequence ID" value="TDP89955.1"/>
    <property type="molecule type" value="Genomic_DNA"/>
</dbReference>
<comment type="caution">
    <text evidence="3">The sequence shown here is derived from an EMBL/GenBank/DDBJ whole genome shotgun (WGS) entry which is preliminary data.</text>
</comment>
<protein>
    <submittedName>
        <fullName evidence="3">G6PDH family F420-dependent oxidoreductase</fullName>
    </submittedName>
</protein>
<dbReference type="Proteomes" id="UP000295444">
    <property type="component" value="Unassembled WGS sequence"/>
</dbReference>
<evidence type="ECO:0000313" key="3">
    <source>
        <dbReference type="EMBL" id="TDP89955.1"/>
    </source>
</evidence>
<dbReference type="InterPro" id="IPR050564">
    <property type="entry name" value="F420-G6PD/mer"/>
</dbReference>
<name>A0A4R6RUL4_LABRH</name>
<dbReference type="PANTHER" id="PTHR43244:SF1">
    <property type="entry name" value="5,10-METHYLENETETRAHYDROMETHANOPTERIN REDUCTASE"/>
    <property type="match status" value="1"/>
</dbReference>
<dbReference type="SUPFAM" id="SSF51679">
    <property type="entry name" value="Bacterial luciferase-like"/>
    <property type="match status" value="1"/>
</dbReference>
<accession>A0A4R6RUL4</accession>
<organism evidence="3 4">
    <name type="scientific">Labedaea rhizosphaerae</name>
    <dbReference type="NCBI Taxonomy" id="598644"/>
    <lineage>
        <taxon>Bacteria</taxon>
        <taxon>Bacillati</taxon>
        <taxon>Actinomycetota</taxon>
        <taxon>Actinomycetes</taxon>
        <taxon>Pseudonocardiales</taxon>
        <taxon>Pseudonocardiaceae</taxon>
        <taxon>Labedaea</taxon>
    </lineage>
</organism>
<keyword evidence="4" id="KW-1185">Reference proteome</keyword>
<dbReference type="Gene3D" id="3.20.20.30">
    <property type="entry name" value="Luciferase-like domain"/>
    <property type="match status" value="1"/>
</dbReference>
<evidence type="ECO:0000259" key="2">
    <source>
        <dbReference type="Pfam" id="PF00296"/>
    </source>
</evidence>
<sequence>MVSMGYFLSSEEFGPRELVRQAERAQQAGFERLWISDHYHPWNDEQGQSPFVWSVIGALSQVTDLPVATAVTCPTMRMHPAVVAQAAATAAVQLPGRFVLGVGSGEALNEHILGDAWPATDVRLAMLEEAVEIIRALHRGDEVNHHGEHYTVQNARIYTVPDEPVPIYVSGFGPKAARLAGRIGDGFVSVQPDADMVSAFRDAGGAGLPVQGGFKVCYAPTAEEAARTAHRLWPNEQLPGELAQVLPTPRHFEQASTLVTPEMVADAVPCGPDPQPVVDRIRAFADAGFDHVHIQQIGPDQDGFFEFWAGEVAPRLADAGLPVAAGG</sequence>
<dbReference type="InterPro" id="IPR019945">
    <property type="entry name" value="F420_G6P_DH-rel"/>
</dbReference>
<reference evidence="3 4" key="1">
    <citation type="submission" date="2019-03" db="EMBL/GenBank/DDBJ databases">
        <title>Genomic Encyclopedia of Type Strains, Phase IV (KMG-IV): sequencing the most valuable type-strain genomes for metagenomic binning, comparative biology and taxonomic classification.</title>
        <authorList>
            <person name="Goeker M."/>
        </authorList>
    </citation>
    <scope>NUCLEOTIDE SEQUENCE [LARGE SCALE GENOMIC DNA]</scope>
    <source>
        <strain evidence="3 4">DSM 45361</strain>
    </source>
</reference>
<proteinExistence type="predicted"/>
<dbReference type="CDD" id="cd01097">
    <property type="entry name" value="Tetrahydromethanopterin_reductase"/>
    <property type="match status" value="1"/>
</dbReference>
<dbReference type="GO" id="GO:0016705">
    <property type="term" value="F:oxidoreductase activity, acting on paired donors, with incorporation or reduction of molecular oxygen"/>
    <property type="evidence" value="ECO:0007669"/>
    <property type="project" value="InterPro"/>
</dbReference>
<dbReference type="NCBIfam" id="TIGR03557">
    <property type="entry name" value="F420_G6P_family"/>
    <property type="match status" value="1"/>
</dbReference>
<dbReference type="Pfam" id="PF00296">
    <property type="entry name" value="Bac_luciferase"/>
    <property type="match status" value="1"/>
</dbReference>
<dbReference type="OrthoDB" id="180193at2"/>
<dbReference type="InterPro" id="IPR036661">
    <property type="entry name" value="Luciferase-like_sf"/>
</dbReference>
<gene>
    <name evidence="3" type="ORF">EV186_11181</name>
</gene>
<dbReference type="RefSeq" id="WP_133854231.1">
    <property type="nucleotide sequence ID" value="NZ_SNXZ01000011.1"/>
</dbReference>
<dbReference type="AlphaFoldDB" id="A0A4R6RUL4"/>